<keyword evidence="3" id="KW-1185">Reference proteome</keyword>
<comment type="caution">
    <text evidence="2">The sequence shown here is derived from an EMBL/GenBank/DDBJ whole genome shotgun (WGS) entry which is preliminary data.</text>
</comment>
<organism evidence="2 3">
    <name type="scientific">Kutzneria buriramensis</name>
    <dbReference type="NCBI Taxonomy" id="1045776"/>
    <lineage>
        <taxon>Bacteria</taxon>
        <taxon>Bacillati</taxon>
        <taxon>Actinomycetota</taxon>
        <taxon>Actinomycetes</taxon>
        <taxon>Pseudonocardiales</taxon>
        <taxon>Pseudonocardiaceae</taxon>
        <taxon>Kutzneria</taxon>
    </lineage>
</organism>
<gene>
    <name evidence="2" type="ORF">BCF44_13823</name>
</gene>
<feature type="region of interest" description="Disordered" evidence="1">
    <location>
        <begin position="1"/>
        <end position="21"/>
    </location>
</feature>
<feature type="region of interest" description="Disordered" evidence="1">
    <location>
        <begin position="39"/>
        <end position="114"/>
    </location>
</feature>
<evidence type="ECO:0000313" key="2">
    <source>
        <dbReference type="EMBL" id="REH18036.1"/>
    </source>
</evidence>
<evidence type="ECO:0000256" key="1">
    <source>
        <dbReference type="SAM" id="MobiDB-lite"/>
    </source>
</evidence>
<dbReference type="Proteomes" id="UP000256269">
    <property type="component" value="Unassembled WGS sequence"/>
</dbReference>
<reference evidence="2 3" key="1">
    <citation type="submission" date="2018-08" db="EMBL/GenBank/DDBJ databases">
        <title>Genomic Encyclopedia of Archaeal and Bacterial Type Strains, Phase II (KMG-II): from individual species to whole genera.</title>
        <authorList>
            <person name="Goeker M."/>
        </authorList>
    </citation>
    <scope>NUCLEOTIDE SEQUENCE [LARGE SCALE GENOMIC DNA]</scope>
    <source>
        <strain evidence="2 3">DSM 45791</strain>
    </source>
</reference>
<dbReference type="EMBL" id="QUNO01000038">
    <property type="protein sequence ID" value="REH18036.1"/>
    <property type="molecule type" value="Genomic_DNA"/>
</dbReference>
<sequence length="114" mass="11593">MTDDRETSRRPRSACALTRGGALTEHDKRALLAFMLSLKTPQPTDRAGTAEIPADATENAPADSAGSGAAAASEPSSTAPGHAAPAAGEQIAPQPASLADRRNRSGDAMRDSPA</sequence>
<evidence type="ECO:0008006" key="4">
    <source>
        <dbReference type="Google" id="ProtNLM"/>
    </source>
</evidence>
<name>A0A3E0G7U1_9PSEU</name>
<dbReference type="AlphaFoldDB" id="A0A3E0G7U1"/>
<feature type="compositionally biased region" description="Low complexity" evidence="1">
    <location>
        <begin position="60"/>
        <end position="81"/>
    </location>
</feature>
<accession>A0A3E0G7U1</accession>
<feature type="compositionally biased region" description="Basic and acidic residues" evidence="1">
    <location>
        <begin position="99"/>
        <end position="114"/>
    </location>
</feature>
<proteinExistence type="predicted"/>
<dbReference type="RefSeq" id="WP_116182245.1">
    <property type="nucleotide sequence ID" value="NZ_CP144378.1"/>
</dbReference>
<evidence type="ECO:0000313" key="3">
    <source>
        <dbReference type="Proteomes" id="UP000256269"/>
    </source>
</evidence>
<protein>
    <recommendedName>
        <fullName evidence="4">Cytochrome c</fullName>
    </recommendedName>
</protein>